<evidence type="ECO:0000256" key="1">
    <source>
        <dbReference type="SAM" id="SignalP"/>
    </source>
</evidence>
<proteinExistence type="predicted"/>
<dbReference type="EMBL" id="JADJMH010000016">
    <property type="protein sequence ID" value="MBK7676059.1"/>
    <property type="molecule type" value="Genomic_DNA"/>
</dbReference>
<feature type="signal peptide" evidence="1">
    <location>
        <begin position="1"/>
        <end position="27"/>
    </location>
</feature>
<feature type="chain" id="PRO_5037359349" evidence="1">
    <location>
        <begin position="28"/>
        <end position="127"/>
    </location>
</feature>
<reference evidence="2 3" key="1">
    <citation type="submission" date="2020-10" db="EMBL/GenBank/DDBJ databases">
        <title>Connecting structure to function with the recovery of over 1000 high-quality activated sludge metagenome-assembled genomes encoding full-length rRNA genes using long-read sequencing.</title>
        <authorList>
            <person name="Singleton C.M."/>
            <person name="Petriglieri F."/>
            <person name="Kristensen J.M."/>
            <person name="Kirkegaard R.H."/>
            <person name="Michaelsen T.Y."/>
            <person name="Andersen M.H."/>
            <person name="Karst S.M."/>
            <person name="Dueholm M.S."/>
            <person name="Nielsen P.H."/>
            <person name="Albertsen M."/>
        </authorList>
    </citation>
    <scope>NUCLEOTIDE SEQUENCE [LARGE SCALE GENOMIC DNA]</scope>
    <source>
        <strain evidence="2">EsbW_18-Q3-R4-48_BATAC.285</strain>
    </source>
</reference>
<name>A0A935UHT1_9PROT</name>
<evidence type="ECO:0000313" key="3">
    <source>
        <dbReference type="Proteomes" id="UP000697998"/>
    </source>
</evidence>
<protein>
    <submittedName>
        <fullName evidence="2">Uncharacterized protein</fullName>
    </submittedName>
</protein>
<evidence type="ECO:0000313" key="2">
    <source>
        <dbReference type="EMBL" id="MBK7676059.1"/>
    </source>
</evidence>
<dbReference type="Proteomes" id="UP000697998">
    <property type="component" value="Unassembled WGS sequence"/>
</dbReference>
<comment type="caution">
    <text evidence="2">The sequence shown here is derived from an EMBL/GenBank/DDBJ whole genome shotgun (WGS) entry which is preliminary data.</text>
</comment>
<organism evidence="2 3">
    <name type="scientific">Candidatus Accumulibacter proximus</name>
    <dbReference type="NCBI Taxonomy" id="2954385"/>
    <lineage>
        <taxon>Bacteria</taxon>
        <taxon>Pseudomonadati</taxon>
        <taxon>Pseudomonadota</taxon>
        <taxon>Betaproteobacteria</taxon>
        <taxon>Candidatus Accumulibacter</taxon>
    </lineage>
</organism>
<accession>A0A935UHT1</accession>
<keyword evidence="1" id="KW-0732">Signal</keyword>
<sequence>MVMKQGFRAALFGACALLSVASASVLADEVPLVTGEMWSKSSAELKKAYLVGVANTLQVEVAYEGANPPPDSQSLIPRTAKGLKGQSLDSVSAALDKWYAANPGKLQRPVLETIWFEVIVPGLQKYK</sequence>
<dbReference type="AlphaFoldDB" id="A0A935UHT1"/>
<gene>
    <name evidence="2" type="ORF">IPJ27_15640</name>
</gene>